<protein>
    <submittedName>
        <fullName evidence="2">Stage III sporulation protein AD</fullName>
    </submittedName>
</protein>
<evidence type="ECO:0000313" key="3">
    <source>
        <dbReference type="Proteomes" id="UP000660021"/>
    </source>
</evidence>
<dbReference type="RefSeq" id="WP_101693039.1">
    <property type="nucleotide sequence ID" value="NZ_JACOPR010000010.1"/>
</dbReference>
<evidence type="ECO:0000313" key="2">
    <source>
        <dbReference type="EMBL" id="MBC5731851.1"/>
    </source>
</evidence>
<gene>
    <name evidence="2" type="ORF">H8S34_13585</name>
</gene>
<dbReference type="EMBL" id="JACOPR010000010">
    <property type="protein sequence ID" value="MBC5731851.1"/>
    <property type="molecule type" value="Genomic_DNA"/>
</dbReference>
<organism evidence="2 3">
    <name type="scientific">Pseudoflavonifractor hominis</name>
    <dbReference type="NCBI Taxonomy" id="2763059"/>
    <lineage>
        <taxon>Bacteria</taxon>
        <taxon>Bacillati</taxon>
        <taxon>Bacillota</taxon>
        <taxon>Clostridia</taxon>
        <taxon>Eubacteriales</taxon>
        <taxon>Oscillospiraceae</taxon>
        <taxon>Pseudoflavonifractor</taxon>
    </lineage>
</organism>
<dbReference type="Pfam" id="PF06686">
    <property type="entry name" value="SpoIIIAC"/>
    <property type="match status" value="2"/>
</dbReference>
<accession>A0ABR7HWG7</accession>
<keyword evidence="1" id="KW-0472">Membrane</keyword>
<dbReference type="InterPro" id="IPR025664">
    <property type="entry name" value="Spore_III_AC/AD"/>
</dbReference>
<keyword evidence="1" id="KW-1133">Transmembrane helix</keyword>
<dbReference type="PROSITE" id="PS51257">
    <property type="entry name" value="PROKAR_LIPOPROTEIN"/>
    <property type="match status" value="1"/>
</dbReference>
<keyword evidence="3" id="KW-1185">Reference proteome</keyword>
<keyword evidence="1" id="KW-0812">Transmembrane</keyword>
<comment type="caution">
    <text evidence="2">The sequence shown here is derived from an EMBL/GenBank/DDBJ whole genome shotgun (WGS) entry which is preliminary data.</text>
</comment>
<proteinExistence type="predicted"/>
<sequence>MDDMVKVAALAITAALCACVVKKQVRELGLVLALAAGALILGMAFRALSGLGMLLDSLSGLAGLSPAVLSPVLKTVGISILTKITAELCRDAGEGGIASFVETAGAAMALCVSVPLLRSVLDTLSGLF</sequence>
<feature type="transmembrane region" description="Helical" evidence="1">
    <location>
        <begin position="32"/>
        <end position="55"/>
    </location>
</feature>
<reference evidence="2 3" key="1">
    <citation type="submission" date="2020-08" db="EMBL/GenBank/DDBJ databases">
        <title>Genome public.</title>
        <authorList>
            <person name="Liu C."/>
            <person name="Sun Q."/>
        </authorList>
    </citation>
    <scope>NUCLEOTIDE SEQUENCE [LARGE SCALE GENOMIC DNA]</scope>
    <source>
        <strain evidence="2 3">New-38</strain>
    </source>
</reference>
<evidence type="ECO:0000256" key="1">
    <source>
        <dbReference type="SAM" id="Phobius"/>
    </source>
</evidence>
<name>A0ABR7HWG7_9FIRM</name>
<dbReference type="Proteomes" id="UP000660021">
    <property type="component" value="Unassembled WGS sequence"/>
</dbReference>